<reference evidence="3 4" key="1">
    <citation type="submission" date="2020-07" db="EMBL/GenBank/DDBJ databases">
        <title>Sequencing the genomes of 1000 actinobacteria strains.</title>
        <authorList>
            <person name="Klenk H.-P."/>
        </authorList>
    </citation>
    <scope>NUCLEOTIDE SEQUENCE [LARGE SCALE GENOMIC DNA]</scope>
    <source>
        <strain evidence="3 4">DSM 44442</strain>
    </source>
</reference>
<proteinExistence type="predicted"/>
<accession>A0A7Z0J9F6</accession>
<evidence type="ECO:0000259" key="2">
    <source>
        <dbReference type="Pfam" id="PF11695"/>
    </source>
</evidence>
<feature type="region of interest" description="Disordered" evidence="1">
    <location>
        <begin position="143"/>
        <end position="167"/>
    </location>
</feature>
<dbReference type="Proteomes" id="UP000572051">
    <property type="component" value="Unassembled WGS sequence"/>
</dbReference>
<protein>
    <recommendedName>
        <fullName evidence="2">DUF3291 domain-containing protein</fullName>
    </recommendedName>
</protein>
<dbReference type="EMBL" id="JACCFS010000001">
    <property type="protein sequence ID" value="NYJ33647.1"/>
    <property type="molecule type" value="Genomic_DNA"/>
</dbReference>
<dbReference type="SUPFAM" id="SSF54909">
    <property type="entry name" value="Dimeric alpha+beta barrel"/>
    <property type="match status" value="1"/>
</dbReference>
<feature type="domain" description="DUF3291" evidence="2">
    <location>
        <begin position="63"/>
        <end position="155"/>
    </location>
</feature>
<dbReference type="InterPro" id="IPR011008">
    <property type="entry name" value="Dimeric_a/b-barrel"/>
</dbReference>
<dbReference type="Pfam" id="PF11695">
    <property type="entry name" value="DUF3291"/>
    <property type="match status" value="1"/>
</dbReference>
<dbReference type="AlphaFoldDB" id="A0A7Z0J9F6"/>
<dbReference type="RefSeq" id="WP_179821955.1">
    <property type="nucleotide sequence ID" value="NZ_JACCFS010000001.1"/>
</dbReference>
<dbReference type="Gene3D" id="3.30.70.100">
    <property type="match status" value="1"/>
</dbReference>
<evidence type="ECO:0000256" key="1">
    <source>
        <dbReference type="SAM" id="MobiDB-lite"/>
    </source>
</evidence>
<gene>
    <name evidence="3" type="ORF">HNR10_001528</name>
</gene>
<organism evidence="3 4">
    <name type="scientific">Nocardiopsis aegyptia</name>
    <dbReference type="NCBI Taxonomy" id="220378"/>
    <lineage>
        <taxon>Bacteria</taxon>
        <taxon>Bacillati</taxon>
        <taxon>Actinomycetota</taxon>
        <taxon>Actinomycetes</taxon>
        <taxon>Streptosporangiales</taxon>
        <taxon>Nocardiopsidaceae</taxon>
        <taxon>Nocardiopsis</taxon>
    </lineage>
</organism>
<name>A0A7Z0J9F6_9ACTN</name>
<evidence type="ECO:0000313" key="4">
    <source>
        <dbReference type="Proteomes" id="UP000572051"/>
    </source>
</evidence>
<dbReference type="InterPro" id="IPR021708">
    <property type="entry name" value="DUF3291"/>
</dbReference>
<sequence>MPSLIPLQRTSARHAVPAAVPAPWSAPAPVPGAVLAEARTLTAPDGDHCALFSLVLAMRRRAEDHSGHLGEVHFSEEGDRVRLVSRWRSAEELRAFVEQAHDDLLDYRAASGAFPRVERVLWWSPADQEVTAAEADRRTEHLRAHGPGPHAFTLAAPVPRPADPRMP</sequence>
<comment type="caution">
    <text evidence="3">The sequence shown here is derived from an EMBL/GenBank/DDBJ whole genome shotgun (WGS) entry which is preliminary data.</text>
</comment>
<keyword evidence="4" id="KW-1185">Reference proteome</keyword>
<evidence type="ECO:0000313" key="3">
    <source>
        <dbReference type="EMBL" id="NYJ33647.1"/>
    </source>
</evidence>